<dbReference type="EMBL" id="QNRI01000001">
    <property type="protein sequence ID" value="RBP01596.1"/>
    <property type="molecule type" value="Genomic_DNA"/>
</dbReference>
<evidence type="ECO:0000313" key="1">
    <source>
        <dbReference type="EMBL" id="RBP01596.1"/>
    </source>
</evidence>
<dbReference type="GO" id="GO:0008233">
    <property type="term" value="F:peptidase activity"/>
    <property type="evidence" value="ECO:0007669"/>
    <property type="project" value="UniProtKB-KW"/>
</dbReference>
<dbReference type="Proteomes" id="UP000252254">
    <property type="component" value="Unassembled WGS sequence"/>
</dbReference>
<dbReference type="OrthoDB" id="9807498at2"/>
<dbReference type="Pfam" id="PF01136">
    <property type="entry name" value="Peptidase_U32"/>
    <property type="match status" value="1"/>
</dbReference>
<keyword evidence="2" id="KW-1185">Reference proteome</keyword>
<dbReference type="RefSeq" id="WP_113866313.1">
    <property type="nucleotide sequence ID" value="NZ_BAABQN010000001.1"/>
</dbReference>
<protein>
    <submittedName>
        <fullName evidence="1">Putative protease</fullName>
    </submittedName>
</protein>
<keyword evidence="1" id="KW-0378">Hydrolase</keyword>
<comment type="caution">
    <text evidence="1">The sequence shown here is derived from an EMBL/GenBank/DDBJ whole genome shotgun (WGS) entry which is preliminary data.</text>
</comment>
<keyword evidence="1" id="KW-0645">Protease</keyword>
<dbReference type="InterPro" id="IPR001539">
    <property type="entry name" value="Peptidase_U32"/>
</dbReference>
<name>A0A366EHV7_9BACI</name>
<dbReference type="PANTHER" id="PTHR30217">
    <property type="entry name" value="PEPTIDASE U32 FAMILY"/>
    <property type="match status" value="1"/>
</dbReference>
<reference evidence="1 2" key="1">
    <citation type="submission" date="2018-06" db="EMBL/GenBank/DDBJ databases">
        <title>Genomic Encyclopedia of Type Strains, Phase IV (KMG-IV): sequencing the most valuable type-strain genomes for metagenomic binning, comparative biology and taxonomic classification.</title>
        <authorList>
            <person name="Goeker M."/>
        </authorList>
    </citation>
    <scope>NUCLEOTIDE SEQUENCE [LARGE SCALE GENOMIC DNA]</scope>
    <source>
        <strain evidence="1 2">DSM 15140</strain>
    </source>
</reference>
<dbReference type="PANTHER" id="PTHR30217:SF7">
    <property type="entry name" value="TRNA HYDROXYLATION PROTEIN P2"/>
    <property type="match status" value="1"/>
</dbReference>
<sequence>MSNNYQPELIATARDFNEVIQLVEAGVDAITLGHQDYGLRVPGDFSIEEIEAATTYCHQHQKKVYVLANAIFHNDKLEYLPAYFESLAAIQIDAVICGDPSVFSLLEDLSLDIPVTWNPETLATNYQTLNYWHQKGISRAILSNELSIDAINEINKQVEFPIEVQVHGMTCIFQSKRKLVQNYYRHINVPYHEQQAKHIRQAKDDDTHYPIFEDVNGTHIMSNEDLCMIEHLPLLLMSQISGLRINGILKSTDYHVQVARLYREAIDTYLADPDQYELKKAGYKHQIYAIQPDDRILDTGFYFKEQIY</sequence>
<dbReference type="InterPro" id="IPR051454">
    <property type="entry name" value="RNA/ubiquinone_mod_enzymes"/>
</dbReference>
<proteinExistence type="predicted"/>
<dbReference type="STRING" id="200904.GCA_900168775_01776"/>
<dbReference type="GO" id="GO:0006508">
    <property type="term" value="P:proteolysis"/>
    <property type="evidence" value="ECO:0007669"/>
    <property type="project" value="UniProtKB-KW"/>
</dbReference>
<gene>
    <name evidence="1" type="ORF">DES48_101334</name>
</gene>
<evidence type="ECO:0000313" key="2">
    <source>
        <dbReference type="Proteomes" id="UP000252254"/>
    </source>
</evidence>
<dbReference type="AlphaFoldDB" id="A0A366EHV7"/>
<organism evidence="1 2">
    <name type="scientific">Paraliobacillus ryukyuensis</name>
    <dbReference type="NCBI Taxonomy" id="200904"/>
    <lineage>
        <taxon>Bacteria</taxon>
        <taxon>Bacillati</taxon>
        <taxon>Bacillota</taxon>
        <taxon>Bacilli</taxon>
        <taxon>Bacillales</taxon>
        <taxon>Bacillaceae</taxon>
        <taxon>Paraliobacillus</taxon>
    </lineage>
</organism>
<accession>A0A366EHV7</accession>